<reference evidence="1 2" key="1">
    <citation type="submission" date="2024-10" db="EMBL/GenBank/DDBJ databases">
        <title>The Natural Products Discovery Center: Release of the First 8490 Sequenced Strains for Exploring Actinobacteria Biosynthetic Diversity.</title>
        <authorList>
            <person name="Kalkreuter E."/>
            <person name="Kautsar S.A."/>
            <person name="Yang D."/>
            <person name="Bader C.D."/>
            <person name="Teijaro C.N."/>
            <person name="Fluegel L."/>
            <person name="Davis C.M."/>
            <person name="Simpson J.R."/>
            <person name="Lauterbach L."/>
            <person name="Steele A.D."/>
            <person name="Gui C."/>
            <person name="Meng S."/>
            <person name="Li G."/>
            <person name="Viehrig K."/>
            <person name="Ye F."/>
            <person name="Su P."/>
            <person name="Kiefer A.F."/>
            <person name="Nichols A."/>
            <person name="Cepeda A.J."/>
            <person name="Yan W."/>
            <person name="Fan B."/>
            <person name="Jiang Y."/>
            <person name="Adhikari A."/>
            <person name="Zheng C.-J."/>
            <person name="Schuster L."/>
            <person name="Cowan T.M."/>
            <person name="Smanski M.J."/>
            <person name="Chevrette M.G."/>
            <person name="De Carvalho L.P.S."/>
            <person name="Shen B."/>
        </authorList>
    </citation>
    <scope>NUCLEOTIDE SEQUENCE [LARGE SCALE GENOMIC DNA]</scope>
    <source>
        <strain evidence="1 2">NPDC020602</strain>
    </source>
</reference>
<comment type="caution">
    <text evidence="1">The sequence shown here is derived from an EMBL/GenBank/DDBJ whole genome shotgun (WGS) entry which is preliminary data.</text>
</comment>
<evidence type="ECO:0000313" key="1">
    <source>
        <dbReference type="EMBL" id="MFI1719179.1"/>
    </source>
</evidence>
<dbReference type="RefSeq" id="WP_398713909.1">
    <property type="nucleotide sequence ID" value="NZ_JBIRUI010000032.1"/>
</dbReference>
<dbReference type="EMBL" id="JBIRUI010000032">
    <property type="protein sequence ID" value="MFI1719179.1"/>
    <property type="molecule type" value="Genomic_DNA"/>
</dbReference>
<name>A0ABW7UKX5_9ACTN</name>
<accession>A0ABW7UKX5</accession>
<sequence>MKQKKAVQPAPDELRAEAAVNEILGTCRFDYDDQAEPGKADFLLDPLDGIGPKVALEVSSTTDPDRQGLWKGLDRHYDGPTPGLEGDWQVQFTPGTHVKQSAKPLVELLQNLERDGVDKIGLNGWNDATPFGEFPTQQHAERLRKLADLRIVSAERIRSDKASGRIFPFEVTAGIARHTANTISPYIDAFLGSDQGVNKVKKLARYTDREGHLFVWADRGQLDVTMALRRGFVPVDSPTVADSVHTIWFGSLDADGSVYRWTRSGWTIAAVTSWAPTASLTDVSAEG</sequence>
<gene>
    <name evidence="1" type="ORF">ACH407_37155</name>
</gene>
<organism evidence="1 2">
    <name type="scientific">Streptomyces litmocidini</name>
    <dbReference type="NCBI Taxonomy" id="67318"/>
    <lineage>
        <taxon>Bacteria</taxon>
        <taxon>Bacillati</taxon>
        <taxon>Actinomycetota</taxon>
        <taxon>Actinomycetes</taxon>
        <taxon>Kitasatosporales</taxon>
        <taxon>Streptomycetaceae</taxon>
        <taxon>Streptomyces</taxon>
    </lineage>
</organism>
<proteinExistence type="predicted"/>
<dbReference type="Proteomes" id="UP001611339">
    <property type="component" value="Unassembled WGS sequence"/>
</dbReference>
<evidence type="ECO:0000313" key="2">
    <source>
        <dbReference type="Proteomes" id="UP001611339"/>
    </source>
</evidence>
<protein>
    <submittedName>
        <fullName evidence="1">Uncharacterized protein</fullName>
    </submittedName>
</protein>
<keyword evidence="2" id="KW-1185">Reference proteome</keyword>